<dbReference type="InterPro" id="IPR055178">
    <property type="entry name" value="RsdA/BaiN/AoA(So)-like_dom"/>
</dbReference>
<evidence type="ECO:0000256" key="3">
    <source>
        <dbReference type="ARBA" id="ARBA00022827"/>
    </source>
</evidence>
<reference evidence="6 7" key="1">
    <citation type="submission" date="2014-04" db="EMBL/GenBank/DDBJ databases">
        <title>Characterization and application of a salt tolerant electro-active bacterium.</title>
        <authorList>
            <person name="Yang L."/>
            <person name="Wei S."/>
            <person name="Tay Q.X.M."/>
        </authorList>
    </citation>
    <scope>NUCLEOTIDE SEQUENCE [LARGE SCALE GENOMIC DNA]</scope>
    <source>
        <strain evidence="6 7">LY1</strain>
    </source>
</reference>
<accession>A0A074KTZ4</accession>
<organism evidence="6 7">
    <name type="scientific">Anditalea andensis</name>
    <dbReference type="NCBI Taxonomy" id="1048983"/>
    <lineage>
        <taxon>Bacteria</taxon>
        <taxon>Pseudomonadati</taxon>
        <taxon>Bacteroidota</taxon>
        <taxon>Cytophagia</taxon>
        <taxon>Cytophagales</taxon>
        <taxon>Cytophagaceae</taxon>
        <taxon>Anditalea</taxon>
    </lineage>
</organism>
<sequence>MKKIAVIGGGAAGYFAAIHASQVKAEVILFEKTSNTLSKVKISGGGRCNVTHAAYEISKLTKNYPRGEKFLKKVFQHFNVKDTIDWFEKRGVKLKVESDGRMFPETDKSQTIIDILKLEAEQSKVTLKTNHKISDIKRTDKGLELLSNGVWEVFNSVIITTGGHPKLEGFDMIKGLGHTIVSPVPSLFTFNTPQETLKSLPGIAVPNALIKLEGTKLNYRGPLLITHWGVSGPAVLKLSAFGAKWLAEKHYKAKAHIQWSSEHSEEDLRKEIDRFKNIHPKKKIIANPLFNLPARLWDHFCELSGISSLLLWHECGKKQINKLIECLFNYIISIDGKTTFKEEFVTAGGVNLSEIDPQSMESKIVPGVFFAGEVVDVDGITGGFNFQAAWSTGYLAGKSAIKEYI</sequence>
<dbReference type="Gene3D" id="3.50.50.60">
    <property type="entry name" value="FAD/NAD(P)-binding domain"/>
    <property type="match status" value="1"/>
</dbReference>
<evidence type="ECO:0000259" key="5">
    <source>
        <dbReference type="Pfam" id="PF22780"/>
    </source>
</evidence>
<name>A0A074KTZ4_9BACT</name>
<feature type="domain" description="RsdA/BaiN/AoA(So)-like insert" evidence="5">
    <location>
        <begin position="184"/>
        <end position="345"/>
    </location>
</feature>
<dbReference type="SUPFAM" id="SSF160996">
    <property type="entry name" value="HI0933 insert domain-like"/>
    <property type="match status" value="1"/>
</dbReference>
<keyword evidence="2" id="KW-0285">Flavoprotein</keyword>
<feature type="domain" description="RsdA/BaiN/AoA(So)-like Rossmann fold-like" evidence="4">
    <location>
        <begin position="3"/>
        <end position="398"/>
    </location>
</feature>
<dbReference type="InterPro" id="IPR057661">
    <property type="entry name" value="RsdA/BaiN/AoA(So)_Rossmann"/>
</dbReference>
<dbReference type="AlphaFoldDB" id="A0A074KTZ4"/>
<dbReference type="OrthoDB" id="9773233at2"/>
<evidence type="ECO:0000313" key="7">
    <source>
        <dbReference type="Proteomes" id="UP000027821"/>
    </source>
</evidence>
<dbReference type="eggNOG" id="COG2081">
    <property type="taxonomic scope" value="Bacteria"/>
</dbReference>
<protein>
    <submittedName>
        <fullName evidence="6">Flavoprotein</fullName>
    </submittedName>
</protein>
<dbReference type="PANTHER" id="PTHR42887:SF2">
    <property type="entry name" value="OS12G0638800 PROTEIN"/>
    <property type="match status" value="1"/>
</dbReference>
<dbReference type="Gene3D" id="2.40.30.10">
    <property type="entry name" value="Translation factors"/>
    <property type="match status" value="1"/>
</dbReference>
<evidence type="ECO:0000313" key="6">
    <source>
        <dbReference type="EMBL" id="KEO71725.1"/>
    </source>
</evidence>
<keyword evidence="7" id="KW-1185">Reference proteome</keyword>
<dbReference type="EMBL" id="JMIH01000039">
    <property type="protein sequence ID" value="KEO71725.1"/>
    <property type="molecule type" value="Genomic_DNA"/>
</dbReference>
<dbReference type="PANTHER" id="PTHR42887">
    <property type="entry name" value="OS12G0638800 PROTEIN"/>
    <property type="match status" value="1"/>
</dbReference>
<dbReference type="RefSeq" id="WP_035079322.1">
    <property type="nucleotide sequence ID" value="NZ_JMIH01000039.1"/>
</dbReference>
<evidence type="ECO:0000259" key="4">
    <source>
        <dbReference type="Pfam" id="PF03486"/>
    </source>
</evidence>
<dbReference type="PRINTS" id="PR00368">
    <property type="entry name" value="FADPNR"/>
</dbReference>
<dbReference type="Proteomes" id="UP000027821">
    <property type="component" value="Unassembled WGS sequence"/>
</dbReference>
<evidence type="ECO:0000256" key="1">
    <source>
        <dbReference type="ARBA" id="ARBA00001974"/>
    </source>
</evidence>
<dbReference type="InterPro" id="IPR004792">
    <property type="entry name" value="BaiN-like"/>
</dbReference>
<dbReference type="PRINTS" id="PR00411">
    <property type="entry name" value="PNDRDTASEI"/>
</dbReference>
<dbReference type="Gene3D" id="1.10.8.260">
    <property type="entry name" value="HI0933 insert domain-like"/>
    <property type="match status" value="1"/>
</dbReference>
<gene>
    <name evidence="6" type="ORF">EL17_21300</name>
</gene>
<dbReference type="InterPro" id="IPR023166">
    <property type="entry name" value="BaiN-like_dom_sf"/>
</dbReference>
<dbReference type="Pfam" id="PF03486">
    <property type="entry name" value="HI0933_like"/>
    <property type="match status" value="1"/>
</dbReference>
<comment type="cofactor">
    <cofactor evidence="1">
        <name>FAD</name>
        <dbReference type="ChEBI" id="CHEBI:57692"/>
    </cofactor>
</comment>
<proteinExistence type="predicted"/>
<dbReference type="NCBIfam" id="TIGR00275">
    <property type="entry name" value="aminoacetone oxidase family FAD-binding enzyme"/>
    <property type="match status" value="1"/>
</dbReference>
<evidence type="ECO:0000256" key="2">
    <source>
        <dbReference type="ARBA" id="ARBA00022630"/>
    </source>
</evidence>
<comment type="caution">
    <text evidence="6">The sequence shown here is derived from an EMBL/GenBank/DDBJ whole genome shotgun (WGS) entry which is preliminary data.</text>
</comment>
<dbReference type="InterPro" id="IPR036188">
    <property type="entry name" value="FAD/NAD-bd_sf"/>
</dbReference>
<keyword evidence="3" id="KW-0274">FAD</keyword>
<dbReference type="SUPFAM" id="SSF51905">
    <property type="entry name" value="FAD/NAD(P)-binding domain"/>
    <property type="match status" value="1"/>
</dbReference>
<dbReference type="Pfam" id="PF22780">
    <property type="entry name" value="HI0933_like_1st"/>
    <property type="match status" value="1"/>
</dbReference>